<evidence type="ECO:0000256" key="5">
    <source>
        <dbReference type="ARBA" id="ARBA00022989"/>
    </source>
</evidence>
<keyword evidence="2" id="KW-0813">Transport</keyword>
<feature type="transmembrane region" description="Helical" evidence="9">
    <location>
        <begin position="60"/>
        <end position="78"/>
    </location>
</feature>
<evidence type="ECO:0000256" key="4">
    <source>
        <dbReference type="ARBA" id="ARBA00022927"/>
    </source>
</evidence>
<dbReference type="InterPro" id="IPR001901">
    <property type="entry name" value="Translocase_SecE/Sec61-g"/>
</dbReference>
<keyword evidence="5 9" id="KW-1133">Transmembrane helix</keyword>
<keyword evidence="7 9" id="KW-0472">Membrane</keyword>
<reference evidence="10" key="1">
    <citation type="submission" date="2018-05" db="EMBL/GenBank/DDBJ databases">
        <authorList>
            <person name="Lanie J.A."/>
            <person name="Ng W.-L."/>
            <person name="Kazmierczak K.M."/>
            <person name="Andrzejewski T.M."/>
            <person name="Davidsen T.M."/>
            <person name="Wayne K.J."/>
            <person name="Tettelin H."/>
            <person name="Glass J.I."/>
            <person name="Rusch D."/>
            <person name="Podicherti R."/>
            <person name="Tsui H.-C.T."/>
            <person name="Winkler M.E."/>
        </authorList>
    </citation>
    <scope>NUCLEOTIDE SEQUENCE</scope>
</reference>
<feature type="region of interest" description="Disordered" evidence="8">
    <location>
        <begin position="14"/>
        <end position="57"/>
    </location>
</feature>
<evidence type="ECO:0008006" key="11">
    <source>
        <dbReference type="Google" id="ProtNLM"/>
    </source>
</evidence>
<dbReference type="GO" id="GO:0008320">
    <property type="term" value="F:protein transmembrane transporter activity"/>
    <property type="evidence" value="ECO:0007669"/>
    <property type="project" value="InterPro"/>
</dbReference>
<dbReference type="PROSITE" id="PS01067">
    <property type="entry name" value="SECE_SEC61G"/>
    <property type="match status" value="1"/>
</dbReference>
<dbReference type="GO" id="GO:0006886">
    <property type="term" value="P:intracellular protein transport"/>
    <property type="evidence" value="ECO:0007669"/>
    <property type="project" value="InterPro"/>
</dbReference>
<dbReference type="Pfam" id="PF00584">
    <property type="entry name" value="SecE"/>
    <property type="match status" value="1"/>
</dbReference>
<feature type="transmembrane region" description="Helical" evidence="9">
    <location>
        <begin position="112"/>
        <end position="133"/>
    </location>
</feature>
<evidence type="ECO:0000256" key="2">
    <source>
        <dbReference type="ARBA" id="ARBA00022448"/>
    </source>
</evidence>
<organism evidence="10">
    <name type="scientific">marine metagenome</name>
    <dbReference type="NCBI Taxonomy" id="408172"/>
    <lineage>
        <taxon>unclassified sequences</taxon>
        <taxon>metagenomes</taxon>
        <taxon>ecological metagenomes</taxon>
    </lineage>
</organism>
<sequence length="151" mass="16919">MDLGAIEKLMAVEKKSEATNSTTGNPGGEPPVVPIGTPTISETQSVAKKESDSDKGESGFNWDIFWLVFFLAVFIWMWRTGKIGAIKQYIIETREQLRKSTWPTREELKQHIVVVLISSLILAAFTFAADFLLREIVWGALMNSKTVIFPL</sequence>
<evidence type="ECO:0000313" key="10">
    <source>
        <dbReference type="EMBL" id="SVA86246.1"/>
    </source>
</evidence>
<dbReference type="NCBIfam" id="TIGR00964">
    <property type="entry name" value="secE_bact"/>
    <property type="match status" value="1"/>
</dbReference>
<evidence type="ECO:0000256" key="8">
    <source>
        <dbReference type="SAM" id="MobiDB-lite"/>
    </source>
</evidence>
<dbReference type="InterPro" id="IPR005807">
    <property type="entry name" value="SecE_bac"/>
</dbReference>
<keyword evidence="3 9" id="KW-0812">Transmembrane</keyword>
<name>A0A381ZAD6_9ZZZZ</name>
<dbReference type="GO" id="GO:0006605">
    <property type="term" value="P:protein targeting"/>
    <property type="evidence" value="ECO:0007669"/>
    <property type="project" value="InterPro"/>
</dbReference>
<accession>A0A381ZAD6</accession>
<evidence type="ECO:0000256" key="3">
    <source>
        <dbReference type="ARBA" id="ARBA00022692"/>
    </source>
</evidence>
<evidence type="ECO:0000256" key="9">
    <source>
        <dbReference type="SAM" id="Phobius"/>
    </source>
</evidence>
<gene>
    <name evidence="10" type="ORF">METZ01_LOCUS139100</name>
</gene>
<dbReference type="EMBL" id="UINC01020569">
    <property type="protein sequence ID" value="SVA86246.1"/>
    <property type="molecule type" value="Genomic_DNA"/>
</dbReference>
<evidence type="ECO:0000256" key="1">
    <source>
        <dbReference type="ARBA" id="ARBA00004370"/>
    </source>
</evidence>
<dbReference type="AlphaFoldDB" id="A0A381ZAD6"/>
<dbReference type="GO" id="GO:0009306">
    <property type="term" value="P:protein secretion"/>
    <property type="evidence" value="ECO:0007669"/>
    <property type="project" value="InterPro"/>
</dbReference>
<evidence type="ECO:0000256" key="6">
    <source>
        <dbReference type="ARBA" id="ARBA00023010"/>
    </source>
</evidence>
<dbReference type="Gene3D" id="1.20.5.1030">
    <property type="entry name" value="Preprotein translocase secy subunit"/>
    <property type="match status" value="1"/>
</dbReference>
<comment type="subcellular location">
    <subcellularLocation>
        <location evidence="1">Membrane</location>
    </subcellularLocation>
</comment>
<evidence type="ECO:0000256" key="7">
    <source>
        <dbReference type="ARBA" id="ARBA00023136"/>
    </source>
</evidence>
<proteinExistence type="inferred from homology"/>
<protein>
    <recommendedName>
        <fullName evidence="11">Protein translocase subunit SecE</fullName>
    </recommendedName>
</protein>
<dbReference type="GO" id="GO:0016020">
    <property type="term" value="C:membrane"/>
    <property type="evidence" value="ECO:0007669"/>
    <property type="project" value="UniProtKB-SubCell"/>
</dbReference>
<keyword evidence="6" id="KW-0811">Translocation</keyword>
<dbReference type="InterPro" id="IPR038379">
    <property type="entry name" value="SecE_sf"/>
</dbReference>
<keyword evidence="4" id="KW-0653">Protein transport</keyword>
<dbReference type="HAMAP" id="MF_00422">
    <property type="entry name" value="SecE"/>
    <property type="match status" value="1"/>
</dbReference>
<feature type="compositionally biased region" description="Basic and acidic residues" evidence="8">
    <location>
        <begin position="47"/>
        <end position="57"/>
    </location>
</feature>